<organism evidence="8 9">
    <name type="scientific">Candidatus Iainarchaeum sp</name>
    <dbReference type="NCBI Taxonomy" id="3101447"/>
    <lineage>
        <taxon>Archaea</taxon>
        <taxon>Candidatus Iainarchaeota</taxon>
        <taxon>Candidatus Iainarchaeia</taxon>
        <taxon>Candidatus Iainarchaeales</taxon>
        <taxon>Candidatus Iainarchaeaceae</taxon>
        <taxon>Candidatus Iainarchaeum</taxon>
    </lineage>
</organism>
<protein>
    <submittedName>
        <fullName evidence="8">ATPase</fullName>
    </submittedName>
</protein>
<keyword evidence="4 6" id="KW-1133">Transmembrane helix</keyword>
<evidence type="ECO:0000259" key="7">
    <source>
        <dbReference type="Pfam" id="PF00137"/>
    </source>
</evidence>
<evidence type="ECO:0000256" key="1">
    <source>
        <dbReference type="ARBA" id="ARBA00004141"/>
    </source>
</evidence>
<evidence type="ECO:0000313" key="9">
    <source>
        <dbReference type="Proteomes" id="UP000565078"/>
    </source>
</evidence>
<evidence type="ECO:0000256" key="6">
    <source>
        <dbReference type="SAM" id="Phobius"/>
    </source>
</evidence>
<dbReference type="InterPro" id="IPR035921">
    <property type="entry name" value="F/V-ATP_Csub_sf"/>
</dbReference>
<accession>A0A7J4IYA7</accession>
<keyword evidence="3 6" id="KW-0812">Transmembrane</keyword>
<comment type="subcellular location">
    <subcellularLocation>
        <location evidence="1">Membrane</location>
        <topology evidence="1">Multi-pass membrane protein</topology>
    </subcellularLocation>
</comment>
<evidence type="ECO:0000313" key="8">
    <source>
        <dbReference type="EMBL" id="HIH10521.1"/>
    </source>
</evidence>
<feature type="transmembrane region" description="Helical" evidence="6">
    <location>
        <begin position="50"/>
        <end position="71"/>
    </location>
</feature>
<dbReference type="Pfam" id="PF00137">
    <property type="entry name" value="ATP-synt_C"/>
    <property type="match status" value="1"/>
</dbReference>
<feature type="transmembrane region" description="Helical" evidence="6">
    <location>
        <begin position="12"/>
        <end position="38"/>
    </location>
</feature>
<dbReference type="EMBL" id="DUGC01000120">
    <property type="protein sequence ID" value="HIH10521.1"/>
    <property type="molecule type" value="Genomic_DNA"/>
</dbReference>
<dbReference type="InterPro" id="IPR002379">
    <property type="entry name" value="ATPase_proteolipid_c-like_dom"/>
</dbReference>
<dbReference type="GO" id="GO:0033177">
    <property type="term" value="C:proton-transporting two-sector ATPase complex, proton-transporting domain"/>
    <property type="evidence" value="ECO:0007669"/>
    <property type="project" value="InterPro"/>
</dbReference>
<dbReference type="PRINTS" id="PR00124">
    <property type="entry name" value="ATPASEC"/>
</dbReference>
<gene>
    <name evidence="8" type="ORF">HA254_07705</name>
</gene>
<keyword evidence="5 6" id="KW-0472">Membrane</keyword>
<dbReference type="GO" id="GO:0045259">
    <property type="term" value="C:proton-transporting ATP synthase complex"/>
    <property type="evidence" value="ECO:0007669"/>
    <property type="project" value="InterPro"/>
</dbReference>
<dbReference type="GO" id="GO:0015078">
    <property type="term" value="F:proton transmembrane transporter activity"/>
    <property type="evidence" value="ECO:0007669"/>
    <property type="project" value="InterPro"/>
</dbReference>
<evidence type="ECO:0000256" key="4">
    <source>
        <dbReference type="ARBA" id="ARBA00022989"/>
    </source>
</evidence>
<dbReference type="AlphaFoldDB" id="A0A7J4IYA7"/>
<dbReference type="GO" id="GO:0015986">
    <property type="term" value="P:proton motive force-driven ATP synthesis"/>
    <property type="evidence" value="ECO:0007669"/>
    <property type="project" value="InterPro"/>
</dbReference>
<sequence>MALLETEGAKAIAAGIAILGGALGTGLAQSAIGSSAMGVIAEKPEQATRLLIWLAIPESILIFGFIVALLING</sequence>
<dbReference type="InterPro" id="IPR000454">
    <property type="entry name" value="ATP_synth_F0_csu"/>
</dbReference>
<name>A0A7J4IYA7_9ARCH</name>
<dbReference type="InterPro" id="IPR038662">
    <property type="entry name" value="ATP_synth_F0_csu_sf"/>
</dbReference>
<dbReference type="CDD" id="cd18181">
    <property type="entry name" value="ATP-synt_Vo_Ao_c_TtATPase_like"/>
    <property type="match status" value="1"/>
</dbReference>
<dbReference type="Gene3D" id="1.20.20.10">
    <property type="entry name" value="F1F0 ATP synthase subunit C"/>
    <property type="match status" value="1"/>
</dbReference>
<reference evidence="9" key="1">
    <citation type="journal article" date="2020" name="bioRxiv">
        <title>A rank-normalized archaeal taxonomy based on genome phylogeny resolves widespread incomplete and uneven classifications.</title>
        <authorList>
            <person name="Rinke C."/>
            <person name="Chuvochina M."/>
            <person name="Mussig A.J."/>
            <person name="Chaumeil P.-A."/>
            <person name="Waite D.W."/>
            <person name="Whitman W.B."/>
            <person name="Parks D.H."/>
            <person name="Hugenholtz P."/>
        </authorList>
    </citation>
    <scope>NUCLEOTIDE SEQUENCE [LARGE SCALE GENOMIC DNA]</scope>
</reference>
<proteinExistence type="inferred from homology"/>
<dbReference type="Proteomes" id="UP000565078">
    <property type="component" value="Unassembled WGS sequence"/>
</dbReference>
<evidence type="ECO:0000256" key="3">
    <source>
        <dbReference type="ARBA" id="ARBA00022692"/>
    </source>
</evidence>
<evidence type="ECO:0000256" key="5">
    <source>
        <dbReference type="ARBA" id="ARBA00023136"/>
    </source>
</evidence>
<feature type="domain" description="V-ATPase proteolipid subunit C-like" evidence="7">
    <location>
        <begin position="12"/>
        <end position="71"/>
    </location>
</feature>
<dbReference type="SUPFAM" id="SSF81333">
    <property type="entry name" value="F1F0 ATP synthase subunit C"/>
    <property type="match status" value="1"/>
</dbReference>
<comment type="caution">
    <text evidence="8">The sequence shown here is derived from an EMBL/GenBank/DDBJ whole genome shotgun (WGS) entry which is preliminary data.</text>
</comment>
<evidence type="ECO:0000256" key="2">
    <source>
        <dbReference type="ARBA" id="ARBA00006704"/>
    </source>
</evidence>
<comment type="similarity">
    <text evidence="2">Belongs to the ATPase C chain family.</text>
</comment>